<accession>A0A496PK54</accession>
<evidence type="ECO:0000313" key="3">
    <source>
        <dbReference type="Proteomes" id="UP000273119"/>
    </source>
</evidence>
<organism evidence="2 3">
    <name type="scientific">Galactobacter caseinivorans</name>
    <dbReference type="NCBI Taxonomy" id="2676123"/>
    <lineage>
        <taxon>Bacteria</taxon>
        <taxon>Bacillati</taxon>
        <taxon>Actinomycetota</taxon>
        <taxon>Actinomycetes</taxon>
        <taxon>Micrococcales</taxon>
        <taxon>Micrococcaceae</taxon>
        <taxon>Galactobacter</taxon>
    </lineage>
</organism>
<keyword evidence="3" id="KW-1185">Reference proteome</keyword>
<name>A0A496PK54_9MICC</name>
<gene>
    <name evidence="2" type="ORF">DWQ67_07210</name>
</gene>
<dbReference type="Proteomes" id="UP000273119">
    <property type="component" value="Unassembled WGS sequence"/>
</dbReference>
<evidence type="ECO:0000313" key="2">
    <source>
        <dbReference type="EMBL" id="RKW70866.1"/>
    </source>
</evidence>
<proteinExistence type="predicted"/>
<feature type="compositionally biased region" description="Polar residues" evidence="1">
    <location>
        <begin position="1"/>
        <end position="13"/>
    </location>
</feature>
<sequence>MENLKNAKSLTVTGGSGKGNQKMDMSAKGAVSKTGDFEIVMKQTDMNVDFRMMRVDGKAYMKGNEAAYTEMMGDESGTTAKLVGDKYLLLSDEMLRSFGESLNLAGLRDELVKITPKPSTKMSAKVGEYDGSPAHVYADSKVTVYVATDGSNRPLAYQETSGTQSYVISEWDKDYSLATPDPDKVMSMEELQKQAQQ</sequence>
<dbReference type="AlphaFoldDB" id="A0A496PK54"/>
<comment type="caution">
    <text evidence="2">The sequence shown here is derived from an EMBL/GenBank/DDBJ whole genome shotgun (WGS) entry which is preliminary data.</text>
</comment>
<feature type="region of interest" description="Disordered" evidence="1">
    <location>
        <begin position="1"/>
        <end position="24"/>
    </location>
</feature>
<reference evidence="2 3" key="1">
    <citation type="submission" date="2018-07" db="EMBL/GenBank/DDBJ databases">
        <title>Arthrobacter sp. nov., isolated from raw cow's milk with high bacterial count.</title>
        <authorList>
            <person name="Hahne J."/>
            <person name="Isele D."/>
            <person name="Lipski A."/>
        </authorList>
    </citation>
    <scope>NUCLEOTIDE SEQUENCE [LARGE SCALE GENOMIC DNA]</scope>
    <source>
        <strain evidence="2 3">JZ R-183</strain>
    </source>
</reference>
<dbReference type="EMBL" id="QQXL01000003">
    <property type="protein sequence ID" value="RKW70866.1"/>
    <property type="molecule type" value="Genomic_DNA"/>
</dbReference>
<evidence type="ECO:0008006" key="4">
    <source>
        <dbReference type="Google" id="ProtNLM"/>
    </source>
</evidence>
<evidence type="ECO:0000256" key="1">
    <source>
        <dbReference type="SAM" id="MobiDB-lite"/>
    </source>
</evidence>
<protein>
    <recommendedName>
        <fullName evidence="4">DUF2092 domain-containing protein</fullName>
    </recommendedName>
</protein>